<keyword evidence="1" id="KW-0175">Coiled coil</keyword>
<dbReference type="STRING" id="157687.HMPREF3180_01903"/>
<reference evidence="5" key="1">
    <citation type="submission" date="2016-01" db="EMBL/GenBank/DDBJ databases">
        <authorList>
            <person name="Mitreva M."/>
            <person name="Pepin K.H."/>
            <person name="Mihindukulasuriya K.A."/>
            <person name="Fulton R."/>
            <person name="Fronick C."/>
            <person name="O'Laughlin M."/>
            <person name="Miner T."/>
            <person name="Herter B."/>
            <person name="Rosa B.A."/>
            <person name="Cordes M."/>
            <person name="Tomlinson C."/>
            <person name="Wollam A."/>
            <person name="Palsikar V.B."/>
            <person name="Mardis E.R."/>
            <person name="Wilson R.K."/>
        </authorList>
    </citation>
    <scope>NUCLEOTIDE SEQUENCE [LARGE SCALE GENOMIC DNA]</scope>
    <source>
        <strain evidence="5">KA00185</strain>
    </source>
</reference>
<dbReference type="EMBL" id="LSDD01000146">
    <property type="protein sequence ID" value="KXB61034.1"/>
    <property type="molecule type" value="Genomic_DNA"/>
</dbReference>
<dbReference type="PATRIC" id="fig|157687.3.peg.1900"/>
<accession>A0A134A007</accession>
<dbReference type="RefSeq" id="WP_021746728.1">
    <property type="nucleotide sequence ID" value="NZ_AP019834.1"/>
</dbReference>
<evidence type="ECO:0000313" key="6">
    <source>
        <dbReference type="Proteomes" id="UP000321397"/>
    </source>
</evidence>
<dbReference type="SUPFAM" id="SSF53335">
    <property type="entry name" value="S-adenosyl-L-methionine-dependent methyltransferases"/>
    <property type="match status" value="1"/>
</dbReference>
<gene>
    <name evidence="4" type="ORF">HMPREF3180_01903</name>
    <name evidence="3" type="ORF">JMUB3933_1650</name>
</gene>
<name>A0A134A007_9FUSO</name>
<evidence type="ECO:0000259" key="2">
    <source>
        <dbReference type="Pfam" id="PF05175"/>
    </source>
</evidence>
<dbReference type="CDD" id="cd02440">
    <property type="entry name" value="AdoMet_MTases"/>
    <property type="match status" value="1"/>
</dbReference>
<protein>
    <submittedName>
        <fullName evidence="3 4">Methyltransferase</fullName>
    </submittedName>
</protein>
<dbReference type="PANTHER" id="PTHR47739">
    <property type="entry name" value="TRNA1(VAL) (ADENINE(37)-N6)-METHYLTRANSFERASE"/>
    <property type="match status" value="1"/>
</dbReference>
<dbReference type="InterPro" id="IPR002052">
    <property type="entry name" value="DNA_methylase_N6_adenine_CS"/>
</dbReference>
<dbReference type="GO" id="GO:0032259">
    <property type="term" value="P:methylation"/>
    <property type="evidence" value="ECO:0007669"/>
    <property type="project" value="UniProtKB-KW"/>
</dbReference>
<dbReference type="InterPro" id="IPR029063">
    <property type="entry name" value="SAM-dependent_MTases_sf"/>
</dbReference>
<reference evidence="3 6" key="3">
    <citation type="submission" date="2019-07" db="EMBL/GenBank/DDBJ databases">
        <title>Complete Genome Sequence of Leptotrichia wadei Strain JMUB3933.</title>
        <authorList>
            <person name="Watanabe S."/>
            <person name="Cui L."/>
        </authorList>
    </citation>
    <scope>NUCLEOTIDE SEQUENCE [LARGE SCALE GENOMIC DNA]</scope>
    <source>
        <strain evidence="3 6">JMUB3933</strain>
    </source>
</reference>
<reference evidence="4" key="2">
    <citation type="submission" date="2016-01" db="EMBL/GenBank/DDBJ databases">
        <authorList>
            <person name="Oliw E.H."/>
        </authorList>
    </citation>
    <scope>NUCLEOTIDE SEQUENCE [LARGE SCALE GENOMIC DNA]</scope>
    <source>
        <strain evidence="4">KA00185</strain>
    </source>
</reference>
<sequence length="251" mass="29212">MKKTGEETITPIKNMKIIQRNDFQNFTLDSVLLSDFVKINRKTKKILDIGTGCGIIALLLAQCSKAKITGIELQKTMAEIAERNVENNKFENQVKIINEDIKNYKNIFNRDEFDTIVTNPPYFEFTGDISQTNDLEQLANARHNIDLTLEEIIKISSYLLKNMGSFSIVFRSERLVEVLALLQKYKLEPKRMKNCYTKWNENSKICLLEAIKDAKKGFSIEMPIFVYDENRQKNEYIENLYKSSDLKIKKE</sequence>
<dbReference type="GO" id="GO:0008757">
    <property type="term" value="F:S-adenosylmethionine-dependent methyltransferase activity"/>
    <property type="evidence" value="ECO:0007669"/>
    <property type="project" value="UniProtKB-ARBA"/>
</dbReference>
<dbReference type="PROSITE" id="PS00092">
    <property type="entry name" value="N6_MTASE"/>
    <property type="match status" value="1"/>
</dbReference>
<dbReference type="Pfam" id="PF05175">
    <property type="entry name" value="MTS"/>
    <property type="match status" value="1"/>
</dbReference>
<evidence type="ECO:0000313" key="3">
    <source>
        <dbReference type="EMBL" id="BBM48140.1"/>
    </source>
</evidence>
<dbReference type="InterPro" id="IPR050210">
    <property type="entry name" value="tRNA_Adenine-N(6)_MTase"/>
</dbReference>
<feature type="coiled-coil region" evidence="1">
    <location>
        <begin position="73"/>
        <end position="107"/>
    </location>
</feature>
<dbReference type="Proteomes" id="UP000070483">
    <property type="component" value="Unassembled WGS sequence"/>
</dbReference>
<dbReference type="OrthoDB" id="9777257at2"/>
<dbReference type="Proteomes" id="UP000321397">
    <property type="component" value="Chromosome"/>
</dbReference>
<dbReference type="InterPro" id="IPR007848">
    <property type="entry name" value="Small_mtfrase_dom"/>
</dbReference>
<dbReference type="Gene3D" id="3.40.50.150">
    <property type="entry name" value="Vaccinia Virus protein VP39"/>
    <property type="match status" value="1"/>
</dbReference>
<feature type="domain" description="Methyltransferase small" evidence="2">
    <location>
        <begin position="31"/>
        <end position="124"/>
    </location>
</feature>
<evidence type="ECO:0000313" key="4">
    <source>
        <dbReference type="EMBL" id="KXB61034.1"/>
    </source>
</evidence>
<keyword evidence="4" id="KW-0808">Transferase</keyword>
<keyword evidence="4" id="KW-0489">Methyltransferase</keyword>
<dbReference type="GO" id="GO:0003676">
    <property type="term" value="F:nucleic acid binding"/>
    <property type="evidence" value="ECO:0007669"/>
    <property type="project" value="InterPro"/>
</dbReference>
<keyword evidence="5" id="KW-1185">Reference proteome</keyword>
<dbReference type="AlphaFoldDB" id="A0A134A007"/>
<dbReference type="EMBL" id="AP019834">
    <property type="protein sequence ID" value="BBM48140.1"/>
    <property type="molecule type" value="Genomic_DNA"/>
</dbReference>
<proteinExistence type="predicted"/>
<evidence type="ECO:0000256" key="1">
    <source>
        <dbReference type="SAM" id="Coils"/>
    </source>
</evidence>
<dbReference type="PANTHER" id="PTHR47739:SF1">
    <property type="entry name" value="TRNA1(VAL) (ADENINE(37)-N6)-METHYLTRANSFERASE"/>
    <property type="match status" value="1"/>
</dbReference>
<evidence type="ECO:0000313" key="5">
    <source>
        <dbReference type="Proteomes" id="UP000070483"/>
    </source>
</evidence>
<organism evidence="4 5">
    <name type="scientific">Leptotrichia wadei</name>
    <dbReference type="NCBI Taxonomy" id="157687"/>
    <lineage>
        <taxon>Bacteria</taxon>
        <taxon>Fusobacteriati</taxon>
        <taxon>Fusobacteriota</taxon>
        <taxon>Fusobacteriia</taxon>
        <taxon>Fusobacteriales</taxon>
        <taxon>Leptotrichiaceae</taxon>
        <taxon>Leptotrichia</taxon>
    </lineage>
</organism>
<dbReference type="GO" id="GO:0008170">
    <property type="term" value="F:N-methyltransferase activity"/>
    <property type="evidence" value="ECO:0007669"/>
    <property type="project" value="UniProtKB-ARBA"/>
</dbReference>